<feature type="transmembrane region" description="Helical" evidence="1">
    <location>
        <begin position="118"/>
        <end position="136"/>
    </location>
</feature>
<feature type="transmembrane region" description="Helical" evidence="1">
    <location>
        <begin position="248"/>
        <end position="272"/>
    </location>
</feature>
<sequence>MKLYPTPLNIRVEGVNSFNAFENNFDLIRLFAAVQVMVLNHYNSYFHFKFDFAWCFEAFSGVPIFLFITGFFIPMSFEHNPKVFQFLRNRCLKIFPEMWASIFLSVILMLLSGYEIRASVSSFALYVLSYLIYPLYTPEYLRGYGAGTLNGVLWIIPVQLCFYAAIPVLYKVFDFKRRSSIWLLLLFIFSIAFNSLVYEVFHSFGISESGAFAKAYKWSIFVHCPMLILGMFFFKNRERMYRLLSGKFPIVLAVHLCIFFALHCLGLPNYPLGQESGYFKYIVMVSLAFCVFSAGYSMPKLGRKLLGGFDLSYALYVYHMPIANFVIYVFGSGWKYGVLSAFAVVGVSVLSKKYLEDYFVRLKKNSLRS</sequence>
<comment type="caution">
    <text evidence="3">The sequence shown here is derived from an EMBL/GenBank/DDBJ whole genome shotgun (WGS) entry which is preliminary data.</text>
</comment>
<feature type="transmembrane region" description="Helical" evidence="1">
    <location>
        <begin position="94"/>
        <end position="111"/>
    </location>
</feature>
<dbReference type="PANTHER" id="PTHR23028:SF53">
    <property type="entry name" value="ACYL_TRANSF_3 DOMAIN-CONTAINING PROTEIN"/>
    <property type="match status" value="1"/>
</dbReference>
<dbReference type="Proteomes" id="UP001275932">
    <property type="component" value="Unassembled WGS sequence"/>
</dbReference>
<dbReference type="Pfam" id="PF01757">
    <property type="entry name" value="Acyl_transf_3"/>
    <property type="match status" value="1"/>
</dbReference>
<feature type="transmembrane region" description="Helical" evidence="1">
    <location>
        <begin position="27"/>
        <end position="45"/>
    </location>
</feature>
<evidence type="ECO:0000313" key="4">
    <source>
        <dbReference type="Proteomes" id="UP001275932"/>
    </source>
</evidence>
<proteinExistence type="predicted"/>
<name>A0ABU4WHV4_9BACT</name>
<evidence type="ECO:0000313" key="3">
    <source>
        <dbReference type="EMBL" id="MDX8415180.1"/>
    </source>
</evidence>
<feature type="transmembrane region" description="Helical" evidence="1">
    <location>
        <begin position="148"/>
        <end position="169"/>
    </location>
</feature>
<accession>A0ABU4WHV4</accession>
<dbReference type="PANTHER" id="PTHR23028">
    <property type="entry name" value="ACETYLTRANSFERASE"/>
    <property type="match status" value="1"/>
</dbReference>
<organism evidence="3 4">
    <name type="scientific">Intestinicryptomonas porci</name>
    <dbReference type="NCBI Taxonomy" id="2926320"/>
    <lineage>
        <taxon>Bacteria</taxon>
        <taxon>Pseudomonadati</taxon>
        <taxon>Verrucomicrobiota</taxon>
        <taxon>Opitutia</taxon>
        <taxon>Opitutales</taxon>
        <taxon>Intestinicryptomonaceae</taxon>
        <taxon>Intestinicryptomonas</taxon>
    </lineage>
</organism>
<keyword evidence="1" id="KW-0812">Transmembrane</keyword>
<gene>
    <name evidence="3" type="ORF">MOX91_03175</name>
</gene>
<dbReference type="InterPro" id="IPR002656">
    <property type="entry name" value="Acyl_transf_3_dom"/>
</dbReference>
<protein>
    <submittedName>
        <fullName evidence="3">Acyltransferase</fullName>
    </submittedName>
</protein>
<feature type="transmembrane region" description="Helical" evidence="1">
    <location>
        <begin position="218"/>
        <end position="236"/>
    </location>
</feature>
<feature type="transmembrane region" description="Helical" evidence="1">
    <location>
        <begin position="311"/>
        <end position="330"/>
    </location>
</feature>
<keyword evidence="3" id="KW-0012">Acyltransferase</keyword>
<keyword evidence="3" id="KW-0808">Transferase</keyword>
<feature type="transmembrane region" description="Helical" evidence="1">
    <location>
        <begin position="278"/>
        <end position="299"/>
    </location>
</feature>
<evidence type="ECO:0000259" key="2">
    <source>
        <dbReference type="Pfam" id="PF01757"/>
    </source>
</evidence>
<feature type="domain" description="Acyltransferase 3" evidence="2">
    <location>
        <begin position="24"/>
        <end position="350"/>
    </location>
</feature>
<dbReference type="EMBL" id="JALBUT010000003">
    <property type="protein sequence ID" value="MDX8415180.1"/>
    <property type="molecule type" value="Genomic_DNA"/>
</dbReference>
<keyword evidence="4" id="KW-1185">Reference proteome</keyword>
<dbReference type="RefSeq" id="WP_370396628.1">
    <property type="nucleotide sequence ID" value="NZ_JALBUT010000003.1"/>
</dbReference>
<feature type="transmembrane region" description="Helical" evidence="1">
    <location>
        <begin position="181"/>
        <end position="198"/>
    </location>
</feature>
<keyword evidence="1" id="KW-0472">Membrane</keyword>
<keyword evidence="1" id="KW-1133">Transmembrane helix</keyword>
<evidence type="ECO:0000256" key="1">
    <source>
        <dbReference type="SAM" id="Phobius"/>
    </source>
</evidence>
<dbReference type="InterPro" id="IPR050879">
    <property type="entry name" value="Acyltransferase_3"/>
</dbReference>
<dbReference type="GO" id="GO:0016746">
    <property type="term" value="F:acyltransferase activity"/>
    <property type="evidence" value="ECO:0007669"/>
    <property type="project" value="UniProtKB-KW"/>
</dbReference>
<reference evidence="3 4" key="1">
    <citation type="submission" date="2022-03" db="EMBL/GenBank/DDBJ databases">
        <title>Novel taxa within the pig intestine.</title>
        <authorList>
            <person name="Wylensek D."/>
            <person name="Bishof K."/>
            <person name="Afrizal A."/>
            <person name="Clavel T."/>
        </authorList>
    </citation>
    <scope>NUCLEOTIDE SEQUENCE [LARGE SCALE GENOMIC DNA]</scope>
    <source>
        <strain evidence="3 4">CLA-KB-P66</strain>
    </source>
</reference>
<feature type="transmembrane region" description="Helical" evidence="1">
    <location>
        <begin position="52"/>
        <end position="74"/>
    </location>
</feature>